<keyword evidence="4 16" id="KW-0349">Heme</keyword>
<keyword evidence="10 16" id="KW-0408">Iron</keyword>
<dbReference type="CDD" id="cd04213">
    <property type="entry name" value="CuRO_CcO_Caa3_II"/>
    <property type="match status" value="1"/>
</dbReference>
<keyword evidence="9 17" id="KW-1133">Transmembrane helix</keyword>
<keyword evidence="6 17" id="KW-0812">Transmembrane</keyword>
<dbReference type="PROSITE" id="PS51007">
    <property type="entry name" value="CYTC"/>
    <property type="match status" value="1"/>
</dbReference>
<evidence type="ECO:0000256" key="17">
    <source>
        <dbReference type="SAM" id="Phobius"/>
    </source>
</evidence>
<gene>
    <name evidence="20" type="primary">coxB</name>
    <name evidence="20" type="ORF">E4O86_17770</name>
</gene>
<name>A0A964T6Q5_9HYPH</name>
<evidence type="ECO:0000259" key="18">
    <source>
        <dbReference type="PROSITE" id="PS50857"/>
    </source>
</evidence>
<comment type="subcellular location">
    <subcellularLocation>
        <location evidence="1">Membrane</location>
        <topology evidence="1">Multi-pass membrane protein</topology>
    </subcellularLocation>
</comment>
<keyword evidence="7 16" id="KW-0479">Metal-binding</keyword>
<evidence type="ECO:0000256" key="1">
    <source>
        <dbReference type="ARBA" id="ARBA00004141"/>
    </source>
</evidence>
<dbReference type="Gene3D" id="2.60.40.420">
    <property type="entry name" value="Cupredoxins - blue copper proteins"/>
    <property type="match status" value="1"/>
</dbReference>
<keyword evidence="20" id="KW-0560">Oxidoreductase</keyword>
<dbReference type="GO" id="GO:0016491">
    <property type="term" value="F:oxidoreductase activity"/>
    <property type="evidence" value="ECO:0007669"/>
    <property type="project" value="UniProtKB-KW"/>
</dbReference>
<feature type="domain" description="Cytochrome c" evidence="19">
    <location>
        <begin position="224"/>
        <end position="314"/>
    </location>
</feature>
<evidence type="ECO:0000259" key="19">
    <source>
        <dbReference type="PROSITE" id="PS51007"/>
    </source>
</evidence>
<evidence type="ECO:0000256" key="10">
    <source>
        <dbReference type="ARBA" id="ARBA00023004"/>
    </source>
</evidence>
<evidence type="ECO:0000256" key="9">
    <source>
        <dbReference type="ARBA" id="ARBA00022989"/>
    </source>
</evidence>
<dbReference type="PROSITE" id="PS00078">
    <property type="entry name" value="COX2"/>
    <property type="match status" value="1"/>
</dbReference>
<dbReference type="Pfam" id="PF00116">
    <property type="entry name" value="COX2"/>
    <property type="match status" value="1"/>
</dbReference>
<dbReference type="PANTHER" id="PTHR22888:SF9">
    <property type="entry name" value="CYTOCHROME C OXIDASE SUBUNIT 2"/>
    <property type="match status" value="1"/>
</dbReference>
<evidence type="ECO:0000256" key="15">
    <source>
        <dbReference type="ARBA" id="ARBA00047816"/>
    </source>
</evidence>
<feature type="transmembrane region" description="Helical" evidence="17">
    <location>
        <begin position="63"/>
        <end position="87"/>
    </location>
</feature>
<sequence length="314" mass="34198">MNYLRTFGARGDPITALTWGLLVQSIVVVVLVSLAVILGIYLRRSRFEHPEGEREPLVRRSGGITFIGVGIALTLVALLGSTVWTVATLAAINDPPSDPPLTIAVRGQQWWWKVTYKGSPDQQFETANEIHIPVGEPVRLELTTGDVIHSFWVPSLGARMDLIPGQTNVTWMEANRPGIYRGQCAEYCGKQHAHMALRVVADPPDQFQKWRQNQLRPAAEPAAEIAAFGAERFLLRCGACHTVRGTPAGGGVGPDLTHLMSRGSIAADTLPNTPGHLAGWIADPQAIKPGNRMPKVDISGPELTGIRTYLETLR</sequence>
<evidence type="ECO:0000256" key="13">
    <source>
        <dbReference type="ARBA" id="ARBA00024688"/>
    </source>
</evidence>
<feature type="domain" description="Cytochrome oxidase subunit II copper A binding" evidence="18">
    <location>
        <begin position="98"/>
        <end position="213"/>
    </location>
</feature>
<dbReference type="PRINTS" id="PR01166">
    <property type="entry name" value="CYCOXIDASEII"/>
</dbReference>
<dbReference type="NCBIfam" id="TIGR02866">
    <property type="entry name" value="CoxB"/>
    <property type="match status" value="1"/>
</dbReference>
<organism evidence="20 21">
    <name type="scientific">Propylenella binzhouense</name>
    <dbReference type="NCBI Taxonomy" id="2555902"/>
    <lineage>
        <taxon>Bacteria</taxon>
        <taxon>Pseudomonadati</taxon>
        <taxon>Pseudomonadota</taxon>
        <taxon>Alphaproteobacteria</taxon>
        <taxon>Hyphomicrobiales</taxon>
        <taxon>Propylenellaceae</taxon>
        <taxon>Propylenella</taxon>
    </lineage>
</organism>
<dbReference type="EMBL" id="SPKJ01000081">
    <property type="protein sequence ID" value="MYZ49561.1"/>
    <property type="molecule type" value="Genomic_DNA"/>
</dbReference>
<proteinExistence type="inferred from homology"/>
<evidence type="ECO:0000256" key="11">
    <source>
        <dbReference type="ARBA" id="ARBA00023008"/>
    </source>
</evidence>
<evidence type="ECO:0000313" key="20">
    <source>
        <dbReference type="EMBL" id="MYZ49561.1"/>
    </source>
</evidence>
<dbReference type="GO" id="GO:0020037">
    <property type="term" value="F:heme binding"/>
    <property type="evidence" value="ECO:0007669"/>
    <property type="project" value="InterPro"/>
</dbReference>
<dbReference type="GO" id="GO:0016020">
    <property type="term" value="C:membrane"/>
    <property type="evidence" value="ECO:0007669"/>
    <property type="project" value="UniProtKB-SubCell"/>
</dbReference>
<keyword evidence="11" id="KW-0186">Copper</keyword>
<dbReference type="InterPro" id="IPR036909">
    <property type="entry name" value="Cyt_c-like_dom_sf"/>
</dbReference>
<dbReference type="SUPFAM" id="SSF46626">
    <property type="entry name" value="Cytochrome c"/>
    <property type="match status" value="1"/>
</dbReference>
<dbReference type="PANTHER" id="PTHR22888">
    <property type="entry name" value="CYTOCHROME C OXIDASE, SUBUNIT II"/>
    <property type="match status" value="1"/>
</dbReference>
<keyword evidence="3" id="KW-0813">Transport</keyword>
<dbReference type="InterPro" id="IPR009056">
    <property type="entry name" value="Cyt_c-like_dom"/>
</dbReference>
<evidence type="ECO:0000256" key="14">
    <source>
        <dbReference type="ARBA" id="ARBA00031399"/>
    </source>
</evidence>
<evidence type="ECO:0000256" key="2">
    <source>
        <dbReference type="ARBA" id="ARBA00007866"/>
    </source>
</evidence>
<dbReference type="OrthoDB" id="9781261at2"/>
<comment type="caution">
    <text evidence="20">The sequence shown here is derived from an EMBL/GenBank/DDBJ whole genome shotgun (WGS) entry which is preliminary data.</text>
</comment>
<dbReference type="InterPro" id="IPR002429">
    <property type="entry name" value="CcO_II-like_C"/>
</dbReference>
<protein>
    <recommendedName>
        <fullName evidence="14">Cytochrome aa3 subunit 2</fullName>
    </recommendedName>
</protein>
<keyword evidence="12 17" id="KW-0472">Membrane</keyword>
<reference evidence="20" key="1">
    <citation type="submission" date="2019-03" db="EMBL/GenBank/DDBJ databases">
        <title>Afifella sp. nov., isolated from activated sludge.</title>
        <authorList>
            <person name="Li Q."/>
            <person name="Liu Y."/>
        </authorList>
    </citation>
    <scope>NUCLEOTIDE SEQUENCE</scope>
    <source>
        <strain evidence="20">L72</strain>
    </source>
</reference>
<evidence type="ECO:0000256" key="16">
    <source>
        <dbReference type="PROSITE-ProRule" id="PRU00433"/>
    </source>
</evidence>
<dbReference type="InterPro" id="IPR008972">
    <property type="entry name" value="Cupredoxin"/>
</dbReference>
<dbReference type="InterPro" id="IPR034236">
    <property type="entry name" value="CuRO_CcO_Caa3_II"/>
</dbReference>
<comment type="catalytic activity">
    <reaction evidence="15">
        <text>4 Fe(II)-[cytochrome c] + O2 + 8 H(+)(in) = 4 Fe(III)-[cytochrome c] + 2 H2O + 4 H(+)(out)</text>
        <dbReference type="Rhea" id="RHEA:11436"/>
        <dbReference type="Rhea" id="RHEA-COMP:10350"/>
        <dbReference type="Rhea" id="RHEA-COMP:14399"/>
        <dbReference type="ChEBI" id="CHEBI:15377"/>
        <dbReference type="ChEBI" id="CHEBI:15378"/>
        <dbReference type="ChEBI" id="CHEBI:15379"/>
        <dbReference type="ChEBI" id="CHEBI:29033"/>
        <dbReference type="ChEBI" id="CHEBI:29034"/>
        <dbReference type="EC" id="7.1.1.9"/>
    </reaction>
</comment>
<evidence type="ECO:0000256" key="8">
    <source>
        <dbReference type="ARBA" id="ARBA00022982"/>
    </source>
</evidence>
<accession>A0A964T6Q5</accession>
<dbReference type="Proteomes" id="UP000773614">
    <property type="component" value="Unassembled WGS sequence"/>
</dbReference>
<dbReference type="SUPFAM" id="SSF49503">
    <property type="entry name" value="Cupredoxins"/>
    <property type="match status" value="1"/>
</dbReference>
<evidence type="ECO:0000256" key="5">
    <source>
        <dbReference type="ARBA" id="ARBA00022660"/>
    </source>
</evidence>
<feature type="transmembrane region" description="Helical" evidence="17">
    <location>
        <begin position="20"/>
        <end position="42"/>
    </location>
</feature>
<evidence type="ECO:0000256" key="7">
    <source>
        <dbReference type="ARBA" id="ARBA00022723"/>
    </source>
</evidence>
<dbReference type="InterPro" id="IPR045187">
    <property type="entry name" value="CcO_II"/>
</dbReference>
<dbReference type="AlphaFoldDB" id="A0A964T6Q5"/>
<evidence type="ECO:0000313" key="21">
    <source>
        <dbReference type="Proteomes" id="UP000773614"/>
    </source>
</evidence>
<comment type="function">
    <text evidence="13">Subunits I and II form the functional core of the enzyme complex. Electrons originating in cytochrome c are transferred via heme a and Cu(A) to the binuclear center formed by heme a3 and Cu(B).</text>
</comment>
<keyword evidence="21" id="KW-1185">Reference proteome</keyword>
<dbReference type="PROSITE" id="PS50857">
    <property type="entry name" value="COX2_CUA"/>
    <property type="match status" value="1"/>
</dbReference>
<dbReference type="Pfam" id="PF00034">
    <property type="entry name" value="Cytochrom_C"/>
    <property type="match status" value="1"/>
</dbReference>
<dbReference type="GO" id="GO:0004129">
    <property type="term" value="F:cytochrome-c oxidase activity"/>
    <property type="evidence" value="ECO:0007669"/>
    <property type="project" value="UniProtKB-EC"/>
</dbReference>
<evidence type="ECO:0000256" key="6">
    <source>
        <dbReference type="ARBA" id="ARBA00022692"/>
    </source>
</evidence>
<dbReference type="GO" id="GO:0005507">
    <property type="term" value="F:copper ion binding"/>
    <property type="evidence" value="ECO:0007669"/>
    <property type="project" value="InterPro"/>
</dbReference>
<keyword evidence="8" id="KW-0249">Electron transport</keyword>
<evidence type="ECO:0000256" key="12">
    <source>
        <dbReference type="ARBA" id="ARBA00023136"/>
    </source>
</evidence>
<dbReference type="GO" id="GO:0042773">
    <property type="term" value="P:ATP synthesis coupled electron transport"/>
    <property type="evidence" value="ECO:0007669"/>
    <property type="project" value="TreeGrafter"/>
</dbReference>
<evidence type="ECO:0000256" key="4">
    <source>
        <dbReference type="ARBA" id="ARBA00022617"/>
    </source>
</evidence>
<dbReference type="InterPro" id="IPR014222">
    <property type="entry name" value="Cyt_c_oxidase_su2"/>
</dbReference>
<evidence type="ECO:0000256" key="3">
    <source>
        <dbReference type="ARBA" id="ARBA00022448"/>
    </source>
</evidence>
<keyword evidence="5" id="KW-0679">Respiratory chain</keyword>
<dbReference type="InterPro" id="IPR001505">
    <property type="entry name" value="Copper_CuA"/>
</dbReference>
<comment type="similarity">
    <text evidence="2">Belongs to the cytochrome c oxidase subunit 2 family.</text>
</comment>